<dbReference type="EMBL" id="BMAW01058411">
    <property type="protein sequence ID" value="GFT16167.1"/>
    <property type="molecule type" value="Genomic_DNA"/>
</dbReference>
<comment type="caution">
    <text evidence="1">The sequence shown here is derived from an EMBL/GenBank/DDBJ whole genome shotgun (WGS) entry which is preliminary data.</text>
</comment>
<name>A0A8X6NI49_NEPPI</name>
<sequence length="85" mass="9374">MMFSNCPAETVRGVEAILRPDLSRTGGVYAVMPSHDSGLEGSDQTFDAAQMPGHEVDHFNLRGHLIQKPCVQLSGRTSHIKRNLR</sequence>
<evidence type="ECO:0000313" key="2">
    <source>
        <dbReference type="Proteomes" id="UP000887013"/>
    </source>
</evidence>
<keyword evidence="2" id="KW-1185">Reference proteome</keyword>
<dbReference type="AlphaFoldDB" id="A0A8X6NI49"/>
<gene>
    <name evidence="1" type="ORF">NPIL_220801</name>
</gene>
<dbReference type="Proteomes" id="UP000887013">
    <property type="component" value="Unassembled WGS sequence"/>
</dbReference>
<proteinExistence type="predicted"/>
<evidence type="ECO:0000313" key="1">
    <source>
        <dbReference type="EMBL" id="GFT16167.1"/>
    </source>
</evidence>
<accession>A0A8X6NI49</accession>
<reference evidence="1" key="1">
    <citation type="submission" date="2020-08" db="EMBL/GenBank/DDBJ databases">
        <title>Multicomponent nature underlies the extraordinary mechanical properties of spider dragline silk.</title>
        <authorList>
            <person name="Kono N."/>
            <person name="Nakamura H."/>
            <person name="Mori M."/>
            <person name="Yoshida Y."/>
            <person name="Ohtoshi R."/>
            <person name="Malay A.D."/>
            <person name="Moran D.A.P."/>
            <person name="Tomita M."/>
            <person name="Numata K."/>
            <person name="Arakawa K."/>
        </authorList>
    </citation>
    <scope>NUCLEOTIDE SEQUENCE</scope>
</reference>
<organism evidence="1 2">
    <name type="scientific">Nephila pilipes</name>
    <name type="common">Giant wood spider</name>
    <name type="synonym">Nephila maculata</name>
    <dbReference type="NCBI Taxonomy" id="299642"/>
    <lineage>
        <taxon>Eukaryota</taxon>
        <taxon>Metazoa</taxon>
        <taxon>Ecdysozoa</taxon>
        <taxon>Arthropoda</taxon>
        <taxon>Chelicerata</taxon>
        <taxon>Arachnida</taxon>
        <taxon>Araneae</taxon>
        <taxon>Araneomorphae</taxon>
        <taxon>Entelegynae</taxon>
        <taxon>Araneoidea</taxon>
        <taxon>Nephilidae</taxon>
        <taxon>Nephila</taxon>
    </lineage>
</organism>
<protein>
    <submittedName>
        <fullName evidence="1">Uncharacterized protein</fullName>
    </submittedName>
</protein>